<evidence type="ECO:0000313" key="10">
    <source>
        <dbReference type="EMBL" id="MEL5987094.1"/>
    </source>
</evidence>
<dbReference type="SUPFAM" id="SSF69705">
    <property type="entry name" value="Transcription factor NusA, N-terminal domain"/>
    <property type="match status" value="1"/>
</dbReference>
<dbReference type="Pfam" id="PF00575">
    <property type="entry name" value="S1"/>
    <property type="match status" value="1"/>
</dbReference>
<dbReference type="Pfam" id="PF13184">
    <property type="entry name" value="KH_NusA_1st"/>
    <property type="match status" value="1"/>
</dbReference>
<feature type="domain" description="K Homology" evidence="9">
    <location>
        <begin position="298"/>
        <end position="364"/>
    </location>
</feature>
<evidence type="ECO:0000256" key="2">
    <source>
        <dbReference type="ARBA" id="ARBA00022490"/>
    </source>
</evidence>
<dbReference type="RefSeq" id="WP_068454757.1">
    <property type="nucleotide sequence ID" value="NZ_JBBCRB010000001.1"/>
</dbReference>
<evidence type="ECO:0000256" key="4">
    <source>
        <dbReference type="ARBA" id="ARBA00022884"/>
    </source>
</evidence>
<dbReference type="InterPro" id="IPR036555">
    <property type="entry name" value="NusA_N_sf"/>
</dbReference>
<dbReference type="InterPro" id="IPR013735">
    <property type="entry name" value="TF_NusA_N"/>
</dbReference>
<proteinExistence type="inferred from homology"/>
<dbReference type="CDD" id="cd04455">
    <property type="entry name" value="S1_NusA"/>
    <property type="match status" value="1"/>
</dbReference>
<dbReference type="EMBL" id="JBCEWA010000001">
    <property type="protein sequence ID" value="MEL5987094.1"/>
    <property type="molecule type" value="Genomic_DNA"/>
</dbReference>
<dbReference type="Gene3D" id="3.30.1480.10">
    <property type="entry name" value="NusA, N-terminal domain"/>
    <property type="match status" value="1"/>
</dbReference>
<dbReference type="CDD" id="cd02134">
    <property type="entry name" value="KH-II_NusA_rpt1"/>
    <property type="match status" value="1"/>
</dbReference>
<dbReference type="PANTHER" id="PTHR22648">
    <property type="entry name" value="TRANSCRIPTION TERMINATION FACTOR NUSA"/>
    <property type="match status" value="1"/>
</dbReference>
<dbReference type="InterPro" id="IPR058582">
    <property type="entry name" value="KH_NusA_2nd"/>
</dbReference>
<keyword evidence="5 7" id="KW-0805">Transcription regulation</keyword>
<reference evidence="10 11" key="1">
    <citation type="submission" date="2024-04" db="EMBL/GenBank/DDBJ databases">
        <authorList>
            <person name="Wu Y.S."/>
            <person name="Zhang L."/>
        </authorList>
    </citation>
    <scope>NUCLEOTIDE SEQUENCE [LARGE SCALE GENOMIC DNA]</scope>
    <source>
        <strain evidence="10 11">KG-01</strain>
    </source>
</reference>
<evidence type="ECO:0000256" key="1">
    <source>
        <dbReference type="ARBA" id="ARBA00022472"/>
    </source>
</evidence>
<keyword evidence="6 7" id="KW-0804">Transcription</keyword>
<dbReference type="HAMAP" id="MF_00945_B">
    <property type="entry name" value="NusA_B"/>
    <property type="match status" value="1"/>
</dbReference>
<dbReference type="NCBIfam" id="TIGR01953">
    <property type="entry name" value="NusA"/>
    <property type="match status" value="1"/>
</dbReference>
<evidence type="ECO:0000256" key="5">
    <source>
        <dbReference type="ARBA" id="ARBA00023015"/>
    </source>
</evidence>
<dbReference type="InterPro" id="IPR004087">
    <property type="entry name" value="KH_dom"/>
</dbReference>
<dbReference type="InterPro" id="IPR009019">
    <property type="entry name" value="KH_sf_prok-type"/>
</dbReference>
<dbReference type="SMART" id="SM00322">
    <property type="entry name" value="KH"/>
    <property type="match status" value="2"/>
</dbReference>
<keyword evidence="2 7" id="KW-0963">Cytoplasm</keyword>
<comment type="similarity">
    <text evidence="7">Belongs to the NusA family.</text>
</comment>
<dbReference type="CDD" id="cd22529">
    <property type="entry name" value="KH-II_NusA_rpt2"/>
    <property type="match status" value="1"/>
</dbReference>
<evidence type="ECO:0000259" key="9">
    <source>
        <dbReference type="SMART" id="SM00322"/>
    </source>
</evidence>
<evidence type="ECO:0000256" key="3">
    <source>
        <dbReference type="ARBA" id="ARBA00022814"/>
    </source>
</evidence>
<sequence>MGKELVGALKALEEKGISREIIVDAIEAALITAYKKNYDEANVRVDLNLDKGTMHLYSRREVVEKSEDDLLEMSLEDARQINPAYEIGDIVETEEVPRDFGRIAATTAKQIMTQRFREAERGLIYEEYVDRADDIINGVVERLDARNIYVGIGKIEAVLLPNEQIPGESYEPHDRIKVYITKVERSSKGPQVFVSRTHPGLLRRLFELEVPEIFEGTVEIKTIAREAGDRSKISVIAHNDEVDPVGACVGTKGARVQTIVNELNGEKIDIVEWSEDPVEFVANALSPSKVLDVQVNEEEKSTLVVVPDYQLSLAIGKRGQNARLAAKLTGWKIDIKSETDATEQGLYDPANATIVVKEEPSVEEDLEIDLYHDED</sequence>
<keyword evidence="1 7" id="KW-0806">Transcription termination</keyword>
<dbReference type="Proteomes" id="UP001398420">
    <property type="component" value="Unassembled WGS sequence"/>
</dbReference>
<dbReference type="PROSITE" id="PS50084">
    <property type="entry name" value="KH_TYPE_1"/>
    <property type="match status" value="1"/>
</dbReference>
<dbReference type="PANTHER" id="PTHR22648:SF0">
    <property type="entry name" value="TRANSCRIPTION TERMINATION_ANTITERMINATION PROTEIN NUSA"/>
    <property type="match status" value="1"/>
</dbReference>
<feature type="domain" description="S1 motif" evidence="8">
    <location>
        <begin position="131"/>
        <end position="197"/>
    </location>
</feature>
<dbReference type="SUPFAM" id="SSF54814">
    <property type="entry name" value="Prokaryotic type KH domain (KH-domain type II)"/>
    <property type="match status" value="2"/>
</dbReference>
<accession>A0ABU9LHJ3</accession>
<dbReference type="InterPro" id="IPR030842">
    <property type="entry name" value="TF_NusA_bacterial"/>
</dbReference>
<comment type="subunit">
    <text evidence="7">Monomer. Binds directly to the core enzyme of the DNA-dependent RNA polymerase and to nascent RNA.</text>
</comment>
<keyword evidence="11" id="KW-1185">Reference proteome</keyword>
<organism evidence="10 11">
    <name type="scientific">Kurthia gibsonii</name>
    <dbReference type="NCBI Taxonomy" id="33946"/>
    <lineage>
        <taxon>Bacteria</taxon>
        <taxon>Bacillati</taxon>
        <taxon>Bacillota</taxon>
        <taxon>Bacilli</taxon>
        <taxon>Bacillales</taxon>
        <taxon>Caryophanaceae</taxon>
        <taxon>Kurthia</taxon>
    </lineage>
</organism>
<evidence type="ECO:0000313" key="11">
    <source>
        <dbReference type="Proteomes" id="UP001398420"/>
    </source>
</evidence>
<gene>
    <name evidence="7 10" type="primary">nusA</name>
    <name evidence="10" type="ORF">AAF454_01495</name>
</gene>
<evidence type="ECO:0000256" key="7">
    <source>
        <dbReference type="HAMAP-Rule" id="MF_00945"/>
    </source>
</evidence>
<protein>
    <recommendedName>
        <fullName evidence="7">Transcription termination/antitermination protein NusA</fullName>
    </recommendedName>
</protein>
<dbReference type="Pfam" id="PF26594">
    <property type="entry name" value="KH_NusA_2nd"/>
    <property type="match status" value="1"/>
</dbReference>
<dbReference type="InterPro" id="IPR015946">
    <property type="entry name" value="KH_dom-like_a/b"/>
</dbReference>
<dbReference type="Pfam" id="PF08529">
    <property type="entry name" value="NusA_N"/>
    <property type="match status" value="1"/>
</dbReference>
<evidence type="ECO:0000256" key="6">
    <source>
        <dbReference type="ARBA" id="ARBA00023163"/>
    </source>
</evidence>
<feature type="domain" description="K Homology" evidence="9">
    <location>
        <begin position="227"/>
        <end position="290"/>
    </location>
</feature>
<dbReference type="InterPro" id="IPR025249">
    <property type="entry name" value="TF_NusA_KH_1st"/>
</dbReference>
<evidence type="ECO:0000259" key="8">
    <source>
        <dbReference type="SMART" id="SM00316"/>
    </source>
</evidence>
<dbReference type="Gene3D" id="3.30.300.20">
    <property type="match status" value="2"/>
</dbReference>
<name>A0ABU9LHJ3_9BACL</name>
<keyword evidence="4 7" id="KW-0694">RNA-binding</keyword>
<dbReference type="Gene3D" id="2.40.50.140">
    <property type="entry name" value="Nucleic acid-binding proteins"/>
    <property type="match status" value="1"/>
</dbReference>
<comment type="subcellular location">
    <subcellularLocation>
        <location evidence="7">Cytoplasm</location>
    </subcellularLocation>
</comment>
<dbReference type="SMART" id="SM00316">
    <property type="entry name" value="S1"/>
    <property type="match status" value="1"/>
</dbReference>
<keyword evidence="3 7" id="KW-0889">Transcription antitermination</keyword>
<dbReference type="InterPro" id="IPR010213">
    <property type="entry name" value="TF_NusA"/>
</dbReference>
<dbReference type="InterPro" id="IPR003029">
    <property type="entry name" value="S1_domain"/>
</dbReference>
<comment type="caution">
    <text evidence="10">The sequence shown here is derived from an EMBL/GenBank/DDBJ whole genome shotgun (WGS) entry which is preliminary data.</text>
</comment>
<dbReference type="InterPro" id="IPR012340">
    <property type="entry name" value="NA-bd_OB-fold"/>
</dbReference>
<comment type="function">
    <text evidence="7">Participates in both transcription termination and antitermination.</text>
</comment>
<dbReference type="SUPFAM" id="SSF50249">
    <property type="entry name" value="Nucleic acid-binding proteins"/>
    <property type="match status" value="1"/>
</dbReference>